<evidence type="ECO:0000259" key="1">
    <source>
        <dbReference type="Pfam" id="PF13472"/>
    </source>
</evidence>
<protein>
    <submittedName>
        <fullName evidence="2">Arylesterase</fullName>
    </submittedName>
</protein>
<dbReference type="GO" id="GO:0004622">
    <property type="term" value="F:phosphatidylcholine lysophospholipase activity"/>
    <property type="evidence" value="ECO:0007669"/>
    <property type="project" value="TreeGrafter"/>
</dbReference>
<dbReference type="InterPro" id="IPR008265">
    <property type="entry name" value="Lipase_GDSL_AS"/>
</dbReference>
<name>A0A6C1KQ72_XANAU</name>
<dbReference type="RefSeq" id="WP_138400681.1">
    <property type="nucleotide sequence ID" value="NZ_JBAFVI010000005.1"/>
</dbReference>
<dbReference type="InterPro" id="IPR013830">
    <property type="entry name" value="SGNH_hydro"/>
</dbReference>
<dbReference type="Gene3D" id="3.40.50.1110">
    <property type="entry name" value="SGNH hydrolase"/>
    <property type="match status" value="1"/>
</dbReference>
<dbReference type="PANTHER" id="PTHR30383">
    <property type="entry name" value="THIOESTERASE 1/PROTEASE 1/LYSOPHOSPHOLIPASE L1"/>
    <property type="match status" value="1"/>
</dbReference>
<gene>
    <name evidence="2" type="ORF">FBQ73_17010</name>
</gene>
<dbReference type="Pfam" id="PF13472">
    <property type="entry name" value="Lipase_GDSL_2"/>
    <property type="match status" value="1"/>
</dbReference>
<proteinExistence type="predicted"/>
<dbReference type="Proteomes" id="UP000305131">
    <property type="component" value="Unassembled WGS sequence"/>
</dbReference>
<evidence type="ECO:0000313" key="3">
    <source>
        <dbReference type="Proteomes" id="UP000305131"/>
    </source>
</evidence>
<dbReference type="InterPro" id="IPR036514">
    <property type="entry name" value="SGNH_hydro_sf"/>
</dbReference>
<dbReference type="AlphaFoldDB" id="A0A6C1KQ72"/>
<dbReference type="InterPro" id="IPR051532">
    <property type="entry name" value="Ester_Hydrolysis_Enzymes"/>
</dbReference>
<organism evidence="2 3">
    <name type="scientific">Xanthobacter autotrophicus</name>
    <dbReference type="NCBI Taxonomy" id="280"/>
    <lineage>
        <taxon>Bacteria</taxon>
        <taxon>Pseudomonadati</taxon>
        <taxon>Pseudomonadota</taxon>
        <taxon>Alphaproteobacteria</taxon>
        <taxon>Hyphomicrobiales</taxon>
        <taxon>Xanthobacteraceae</taxon>
        <taxon>Xanthobacter</taxon>
    </lineage>
</organism>
<accession>A0A6C1KQ72</accession>
<reference evidence="2 3" key="1">
    <citation type="submission" date="2019-05" db="EMBL/GenBank/DDBJ databases">
        <authorList>
            <person name="Zhou X."/>
        </authorList>
    </citation>
    <scope>NUCLEOTIDE SEQUENCE [LARGE SCALE GENOMIC DNA]</scope>
    <source>
        <strain evidence="2 3">DSM 432</strain>
    </source>
</reference>
<comment type="caution">
    <text evidence="2">The sequence shown here is derived from an EMBL/GenBank/DDBJ whole genome shotgun (WGS) entry which is preliminary data.</text>
</comment>
<sequence length="213" mass="22099">MAALTLFTFTSGLPASGRAMAAEARTVRIVAFGDSLTAGYGLPASAAFPARLEAALKAKGLDVKVENAGVSGETASQGLARLDWSIGEGTDAVIVELGANDMLRGLNPATTRAALTEIVQRLRARGITVLLAGMKAAPNLGKPYQETFDAIFPELAAAEGVLLYAFFLDGVAGDRSLIQPDGLHPNAEGVRRIVSGILPKAEELVAQVQAKGR</sequence>
<dbReference type="GeneID" id="95775154"/>
<dbReference type="OrthoDB" id="9786188at2"/>
<dbReference type="SUPFAM" id="SSF52266">
    <property type="entry name" value="SGNH hydrolase"/>
    <property type="match status" value="1"/>
</dbReference>
<dbReference type="EMBL" id="VAUP01000035">
    <property type="protein sequence ID" value="TLX41816.1"/>
    <property type="molecule type" value="Genomic_DNA"/>
</dbReference>
<dbReference type="PROSITE" id="PS01098">
    <property type="entry name" value="LIPASE_GDSL_SER"/>
    <property type="match status" value="1"/>
</dbReference>
<dbReference type="GO" id="GO:0006629">
    <property type="term" value="P:lipid metabolic process"/>
    <property type="evidence" value="ECO:0007669"/>
    <property type="project" value="InterPro"/>
</dbReference>
<dbReference type="CDD" id="cd01822">
    <property type="entry name" value="Lysophospholipase_L1_like"/>
    <property type="match status" value="1"/>
</dbReference>
<feature type="domain" description="SGNH hydrolase-type esterase" evidence="1">
    <location>
        <begin position="31"/>
        <end position="191"/>
    </location>
</feature>
<evidence type="ECO:0000313" key="2">
    <source>
        <dbReference type="EMBL" id="TLX41816.1"/>
    </source>
</evidence>
<dbReference type="PANTHER" id="PTHR30383:SF24">
    <property type="entry name" value="THIOESTERASE 1_PROTEASE 1_LYSOPHOSPHOLIPASE L1"/>
    <property type="match status" value="1"/>
</dbReference>